<dbReference type="RefSeq" id="WP_117493361.1">
    <property type="nucleotide sequence ID" value="NZ_QVLX01000002.1"/>
</dbReference>
<evidence type="ECO:0000313" key="1">
    <source>
        <dbReference type="EMBL" id="RGE88929.1"/>
    </source>
</evidence>
<name>A0A3E3K4Z7_9FIRM</name>
<dbReference type="Proteomes" id="UP000261080">
    <property type="component" value="Unassembled WGS sequence"/>
</dbReference>
<reference evidence="1 2" key="1">
    <citation type="submission" date="2018-08" db="EMBL/GenBank/DDBJ databases">
        <title>A genome reference for cultivated species of the human gut microbiota.</title>
        <authorList>
            <person name="Zou Y."/>
            <person name="Xue W."/>
            <person name="Luo G."/>
        </authorList>
    </citation>
    <scope>NUCLEOTIDE SEQUENCE [LARGE SCALE GENOMIC DNA]</scope>
    <source>
        <strain evidence="1 2">AF37-2AT</strain>
    </source>
</reference>
<protein>
    <submittedName>
        <fullName evidence="1">Uncharacterized protein</fullName>
    </submittedName>
</protein>
<dbReference type="OrthoDB" id="9914217at2"/>
<gene>
    <name evidence="1" type="ORF">DW016_05360</name>
</gene>
<accession>A0A3E3K4Z7</accession>
<evidence type="ECO:0000313" key="2">
    <source>
        <dbReference type="Proteomes" id="UP000261080"/>
    </source>
</evidence>
<keyword evidence="2" id="KW-1185">Reference proteome</keyword>
<comment type="caution">
    <text evidence="1">The sequence shown here is derived from an EMBL/GenBank/DDBJ whole genome shotgun (WGS) entry which is preliminary data.</text>
</comment>
<dbReference type="EMBL" id="QVLX01000002">
    <property type="protein sequence ID" value="RGE88929.1"/>
    <property type="molecule type" value="Genomic_DNA"/>
</dbReference>
<dbReference type="AlphaFoldDB" id="A0A3E3K4Z7"/>
<organism evidence="1 2">
    <name type="scientific">Sellimonas intestinalis</name>
    <dbReference type="NCBI Taxonomy" id="1653434"/>
    <lineage>
        <taxon>Bacteria</taxon>
        <taxon>Bacillati</taxon>
        <taxon>Bacillota</taxon>
        <taxon>Clostridia</taxon>
        <taxon>Lachnospirales</taxon>
        <taxon>Lachnospiraceae</taxon>
        <taxon>Sellimonas</taxon>
    </lineage>
</organism>
<sequence>MKEMIRCLVCRPEKVTFGMKEFLIWERDLDEKLMCRTIPYDTMVLAYPEAYDEKTGDMTAPEIQEITGSMKGNLIIWDRQRTMFRVELFDYEENVGSIFMRLADQIPFAFLGSTPWMQIQDDQDFAEMLRMISLYKNLNPQCYD</sequence>
<proteinExistence type="predicted"/>